<dbReference type="InterPro" id="IPR001576">
    <property type="entry name" value="Phosphoglycerate_kinase"/>
</dbReference>
<dbReference type="PANTHER" id="PTHR11406">
    <property type="entry name" value="PHOSPHOGLYCERATE KINASE"/>
    <property type="match status" value="1"/>
</dbReference>
<dbReference type="EC" id="2.7.2.3" evidence="5 13"/>
<evidence type="ECO:0000256" key="1">
    <source>
        <dbReference type="ARBA" id="ARBA00000642"/>
    </source>
</evidence>
<feature type="binding site" evidence="13 15">
    <location>
        <begin position="357"/>
        <end position="360"/>
    </location>
    <ligand>
        <name>ATP</name>
        <dbReference type="ChEBI" id="CHEBI:30616"/>
    </ligand>
</feature>
<evidence type="ECO:0000256" key="3">
    <source>
        <dbReference type="ARBA" id="ARBA00008982"/>
    </source>
</evidence>
<evidence type="ECO:0000256" key="10">
    <source>
        <dbReference type="ARBA" id="ARBA00022777"/>
    </source>
</evidence>
<protein>
    <recommendedName>
        <fullName evidence="6 13">Phosphoglycerate kinase</fullName>
        <ecNumber evidence="5 13">2.7.2.3</ecNumber>
    </recommendedName>
</protein>
<comment type="pathway">
    <text evidence="2 13">Carbohydrate degradation; glycolysis; pyruvate from D-glyceraldehyde 3-phosphate: step 2/5.</text>
</comment>
<evidence type="ECO:0000256" key="11">
    <source>
        <dbReference type="ARBA" id="ARBA00022840"/>
    </source>
</evidence>
<keyword evidence="10 13" id="KW-0418">Kinase</keyword>
<comment type="subcellular location">
    <subcellularLocation>
        <location evidence="13">Cytoplasm</location>
    </subcellularLocation>
</comment>
<evidence type="ECO:0000256" key="12">
    <source>
        <dbReference type="ARBA" id="ARBA00023152"/>
    </source>
</evidence>
<dbReference type="RefSeq" id="WP_139448085.1">
    <property type="nucleotide sequence ID" value="NZ_VDMB01000008.1"/>
</dbReference>
<dbReference type="UniPathway" id="UPA00109">
    <property type="reaction ID" value="UER00185"/>
</dbReference>
<dbReference type="PRINTS" id="PR00477">
    <property type="entry name" value="PHGLYCKINASE"/>
</dbReference>
<keyword evidence="8 13" id="KW-0808">Transferase</keyword>
<evidence type="ECO:0000256" key="16">
    <source>
        <dbReference type="RuleBase" id="RU000532"/>
    </source>
</evidence>
<evidence type="ECO:0000256" key="14">
    <source>
        <dbReference type="PIRSR" id="PIRSR000724-1"/>
    </source>
</evidence>
<keyword evidence="12 13" id="KW-0324">Glycolysis</keyword>
<dbReference type="GO" id="GO:0006094">
    <property type="term" value="P:gluconeogenesis"/>
    <property type="evidence" value="ECO:0007669"/>
    <property type="project" value="TreeGrafter"/>
</dbReference>
<dbReference type="AlphaFoldDB" id="A0A5Q4VAL6"/>
<evidence type="ECO:0000313" key="18">
    <source>
        <dbReference type="Proteomes" id="UP000321899"/>
    </source>
</evidence>
<dbReference type="FunFam" id="3.40.50.1260:FF:000006">
    <property type="entry name" value="Phosphoglycerate kinase"/>
    <property type="match status" value="1"/>
</dbReference>
<feature type="binding site" evidence="13">
    <location>
        <position position="158"/>
    </location>
    <ligand>
        <name>substrate</name>
    </ligand>
</feature>
<dbReference type="InterPro" id="IPR036043">
    <property type="entry name" value="Phosphoglycerate_kinase_sf"/>
</dbReference>
<reference evidence="17 18" key="1">
    <citation type="submission" date="2019-06" db="EMBL/GenBank/DDBJ databases">
        <title>Desulfobotulus mexicanus sp. nov., a novel sulfate-reducing bacterium isolated from the sediment of an alkaline crater lake in Mexico.</title>
        <authorList>
            <person name="Hirschler-Rea A."/>
        </authorList>
    </citation>
    <scope>NUCLEOTIDE SEQUENCE [LARGE SCALE GENOMIC DNA]</scope>
    <source>
        <strain evidence="17 18">PAR22N</strain>
    </source>
</reference>
<evidence type="ECO:0000256" key="4">
    <source>
        <dbReference type="ARBA" id="ARBA00011245"/>
    </source>
</evidence>
<comment type="similarity">
    <text evidence="3 13 16">Belongs to the phosphoglycerate kinase family.</text>
</comment>
<dbReference type="GO" id="GO:0005829">
    <property type="term" value="C:cytosol"/>
    <property type="evidence" value="ECO:0007669"/>
    <property type="project" value="TreeGrafter"/>
</dbReference>
<sequence length="400" mass="42097">MINRGGRLVKGIVDLPLAGKRVLIRVDFNVPMDRNGNIAEDTRIRRGMESIRFAADSGAKVIVASHLGRPKGQIVPGLSLKPAAEHLAELLGRPVTMIGDSVGPDVKAAVAGLASGEILMLENLRFYPEEQANDEGFASKLADLCDVYINNAFAVSHRKHASVHAICAFVKEKAAGHLLMDELRYFDSAMGAPARPLVAIVGGAKISSKLKALENLLHRVDKVLIGGAMANTFLKASGLFVGDSLVEDEMLQTAEAVMAEARKRGVRFYLPVDAVVTKEITEDAVGVVVPVQEIPEGWKVADCGPATVRLYAAALANAKTVVWNGPMGVFEMEPFSGGTMGLARHVAACHGLTIVGGGDTDTAIHKAGVASAMGYISTGGGAFLKLLEGESLPAVDALTS</sequence>
<feature type="binding site" evidence="14">
    <location>
        <position position="125"/>
    </location>
    <ligand>
        <name>(2R)-3-phosphoglycerate</name>
        <dbReference type="ChEBI" id="CHEBI:58272"/>
    </ligand>
</feature>
<dbReference type="HAMAP" id="MF_00145">
    <property type="entry name" value="Phosphoglyc_kinase"/>
    <property type="match status" value="1"/>
</dbReference>
<comment type="caution">
    <text evidence="13">Lacks conserved residue(s) required for the propagation of feature annotation.</text>
</comment>
<evidence type="ECO:0000256" key="9">
    <source>
        <dbReference type="ARBA" id="ARBA00022741"/>
    </source>
</evidence>
<dbReference type="GO" id="GO:0043531">
    <property type="term" value="F:ADP binding"/>
    <property type="evidence" value="ECO:0007669"/>
    <property type="project" value="TreeGrafter"/>
</dbReference>
<keyword evidence="9 13" id="KW-0547">Nucleotide-binding</keyword>
<keyword evidence="18" id="KW-1185">Reference proteome</keyword>
<evidence type="ECO:0000256" key="5">
    <source>
        <dbReference type="ARBA" id="ARBA00013061"/>
    </source>
</evidence>
<comment type="catalytic activity">
    <reaction evidence="1 13 16">
        <text>(2R)-3-phosphoglycerate + ATP = (2R)-3-phospho-glyceroyl phosphate + ADP</text>
        <dbReference type="Rhea" id="RHEA:14801"/>
        <dbReference type="ChEBI" id="CHEBI:30616"/>
        <dbReference type="ChEBI" id="CHEBI:57604"/>
        <dbReference type="ChEBI" id="CHEBI:58272"/>
        <dbReference type="ChEBI" id="CHEBI:456216"/>
        <dbReference type="EC" id="2.7.2.3"/>
    </reaction>
</comment>
<feature type="binding site" evidence="13">
    <location>
        <position position="43"/>
    </location>
    <ligand>
        <name>substrate</name>
    </ligand>
</feature>
<keyword evidence="7 13" id="KW-0963">Cytoplasm</keyword>
<dbReference type="GO" id="GO:0004618">
    <property type="term" value="F:phosphoglycerate kinase activity"/>
    <property type="evidence" value="ECO:0007669"/>
    <property type="project" value="UniProtKB-UniRule"/>
</dbReference>
<feature type="binding site" evidence="13 14">
    <location>
        <begin position="27"/>
        <end position="29"/>
    </location>
    <ligand>
        <name>substrate</name>
    </ligand>
</feature>
<dbReference type="Proteomes" id="UP000321899">
    <property type="component" value="Unassembled WGS sequence"/>
</dbReference>
<dbReference type="FunFam" id="3.40.50.1260:FF:000031">
    <property type="entry name" value="Phosphoglycerate kinase 1"/>
    <property type="match status" value="1"/>
</dbReference>
<comment type="subunit">
    <text evidence="4 13">Monomer.</text>
</comment>
<evidence type="ECO:0000313" key="17">
    <source>
        <dbReference type="EMBL" id="TYT74794.1"/>
    </source>
</evidence>
<accession>A0A5Q4VAL6</accession>
<evidence type="ECO:0000256" key="13">
    <source>
        <dbReference type="HAMAP-Rule" id="MF_00145"/>
    </source>
</evidence>
<dbReference type="PROSITE" id="PS00111">
    <property type="entry name" value="PGLYCERATE_KINASE"/>
    <property type="match status" value="1"/>
</dbReference>
<dbReference type="InterPro" id="IPR015911">
    <property type="entry name" value="Phosphoglycerate_kinase_CS"/>
</dbReference>
<evidence type="ECO:0000256" key="2">
    <source>
        <dbReference type="ARBA" id="ARBA00004838"/>
    </source>
</evidence>
<feature type="binding site" evidence="14">
    <location>
        <position position="158"/>
    </location>
    <ligand>
        <name>(2R)-3-phosphoglycerate</name>
        <dbReference type="ChEBI" id="CHEBI:58272"/>
    </ligand>
</feature>
<dbReference type="InterPro" id="IPR015824">
    <property type="entry name" value="Phosphoglycerate_kinase_N"/>
</dbReference>
<comment type="caution">
    <text evidence="17">The sequence shown here is derived from an EMBL/GenBank/DDBJ whole genome shotgun (WGS) entry which is preliminary data.</text>
</comment>
<evidence type="ECO:0000256" key="15">
    <source>
        <dbReference type="PIRSR" id="PIRSR000724-2"/>
    </source>
</evidence>
<dbReference type="SUPFAM" id="SSF53748">
    <property type="entry name" value="Phosphoglycerate kinase"/>
    <property type="match status" value="1"/>
</dbReference>
<name>A0A5Q4VAL6_9BACT</name>
<feature type="binding site" evidence="13 14">
    <location>
        <begin position="66"/>
        <end position="69"/>
    </location>
    <ligand>
        <name>substrate</name>
    </ligand>
</feature>
<dbReference type="OrthoDB" id="9808460at2"/>
<dbReference type="PANTHER" id="PTHR11406:SF23">
    <property type="entry name" value="PHOSPHOGLYCERATE KINASE 1, CHLOROPLASTIC-RELATED"/>
    <property type="match status" value="1"/>
</dbReference>
<evidence type="ECO:0000256" key="7">
    <source>
        <dbReference type="ARBA" id="ARBA00022490"/>
    </source>
</evidence>
<proteinExistence type="inferred from homology"/>
<feature type="binding site" evidence="13 15">
    <location>
        <position position="209"/>
    </location>
    <ligand>
        <name>ATP</name>
        <dbReference type="ChEBI" id="CHEBI:30616"/>
    </ligand>
</feature>
<feature type="binding site" evidence="13 15">
    <location>
        <position position="331"/>
    </location>
    <ligand>
        <name>ATP</name>
        <dbReference type="ChEBI" id="CHEBI:30616"/>
    </ligand>
</feature>
<feature type="binding site" evidence="14">
    <location>
        <position position="43"/>
    </location>
    <ligand>
        <name>(2R)-3-phosphoglycerate</name>
        <dbReference type="ChEBI" id="CHEBI:58272"/>
    </ligand>
</feature>
<dbReference type="GO" id="GO:0006096">
    <property type="term" value="P:glycolytic process"/>
    <property type="evidence" value="ECO:0007669"/>
    <property type="project" value="UniProtKB-UniRule"/>
</dbReference>
<organism evidence="17 18">
    <name type="scientific">Desulfobotulus mexicanus</name>
    <dbReference type="NCBI Taxonomy" id="2586642"/>
    <lineage>
        <taxon>Bacteria</taxon>
        <taxon>Pseudomonadati</taxon>
        <taxon>Thermodesulfobacteriota</taxon>
        <taxon>Desulfobacteria</taxon>
        <taxon>Desulfobacterales</taxon>
        <taxon>Desulfobacteraceae</taxon>
        <taxon>Desulfobotulus</taxon>
    </lineage>
</organism>
<gene>
    <name evidence="13 17" type="primary">pgk</name>
    <name evidence="17" type="ORF">FIM25_08060</name>
</gene>
<evidence type="ECO:0000256" key="6">
    <source>
        <dbReference type="ARBA" id="ARBA00016471"/>
    </source>
</evidence>
<dbReference type="Gene3D" id="3.40.50.1260">
    <property type="entry name" value="Phosphoglycerate kinase, N-terminal domain"/>
    <property type="match status" value="2"/>
</dbReference>
<dbReference type="Pfam" id="PF00162">
    <property type="entry name" value="PGK"/>
    <property type="match status" value="1"/>
</dbReference>
<dbReference type="PIRSF" id="PIRSF000724">
    <property type="entry name" value="Pgk"/>
    <property type="match status" value="1"/>
</dbReference>
<dbReference type="GO" id="GO:0005524">
    <property type="term" value="F:ATP binding"/>
    <property type="evidence" value="ECO:0007669"/>
    <property type="project" value="UniProtKB-KW"/>
</dbReference>
<keyword evidence="11 13" id="KW-0067">ATP-binding</keyword>
<feature type="binding site" evidence="13">
    <location>
        <position position="125"/>
    </location>
    <ligand>
        <name>substrate</name>
    </ligand>
</feature>
<evidence type="ECO:0000256" key="8">
    <source>
        <dbReference type="ARBA" id="ARBA00022679"/>
    </source>
</evidence>
<dbReference type="EMBL" id="VDMB01000008">
    <property type="protein sequence ID" value="TYT74794.1"/>
    <property type="molecule type" value="Genomic_DNA"/>
</dbReference>